<proteinExistence type="predicted"/>
<dbReference type="Pfam" id="PF05962">
    <property type="entry name" value="HutD"/>
    <property type="match status" value="1"/>
</dbReference>
<dbReference type="PANTHER" id="PTHR37943">
    <property type="entry name" value="PROTEIN VES"/>
    <property type="match status" value="1"/>
</dbReference>
<name>A0A4D7QL92_9HYPH</name>
<dbReference type="SUPFAM" id="SSF51182">
    <property type="entry name" value="RmlC-like cupins"/>
    <property type="match status" value="1"/>
</dbReference>
<dbReference type="InterPro" id="IPR011051">
    <property type="entry name" value="RmlC_Cupin_sf"/>
</dbReference>
<dbReference type="Proteomes" id="UP000298588">
    <property type="component" value="Chromosome"/>
</dbReference>
<evidence type="ECO:0000313" key="1">
    <source>
        <dbReference type="EMBL" id="QCK88388.1"/>
    </source>
</evidence>
<dbReference type="KEGG" id="paqt:E8L99_22805"/>
<dbReference type="InterPro" id="IPR010282">
    <property type="entry name" value="Uncharacterised_HutD/Ves"/>
</dbReference>
<dbReference type="Gene3D" id="2.60.120.10">
    <property type="entry name" value="Jelly Rolls"/>
    <property type="match status" value="1"/>
</dbReference>
<evidence type="ECO:0000313" key="2">
    <source>
        <dbReference type="Proteomes" id="UP000298588"/>
    </source>
</evidence>
<dbReference type="RefSeq" id="WP_137101714.1">
    <property type="nucleotide sequence ID" value="NZ_CP039865.1"/>
</dbReference>
<keyword evidence="2" id="KW-1185">Reference proteome</keyword>
<dbReference type="EMBL" id="CP039865">
    <property type="protein sequence ID" value="QCK88388.1"/>
    <property type="molecule type" value="Genomic_DNA"/>
</dbReference>
<accession>A0A4D7QL92</accession>
<sequence length="190" mass="19915">MITLIDPATHVTAPWKNGGGTATDFAVRLGPDGDVDWRIGTAAIEKDGPFSHYPDVTRVFTVVEGPGVHLDFSAEGTRTLDRDQPTRFAGAPGPFCRLRGAPATAFNLLMRDGAFSGDVQIVTGGEGVIEPNPSDVLAFVALEGDWQLTGEGLAPVVIRPWFTALLEGRGLVQIAAGPGARAALVLLNVA</sequence>
<dbReference type="OrthoDB" id="9800082at2"/>
<dbReference type="InterPro" id="IPR014710">
    <property type="entry name" value="RmlC-like_jellyroll"/>
</dbReference>
<protein>
    <submittedName>
        <fullName evidence="1">HutD family protein</fullName>
    </submittedName>
</protein>
<dbReference type="AlphaFoldDB" id="A0A4D7QL92"/>
<gene>
    <name evidence="1" type="ORF">E8L99_22805</name>
</gene>
<organism evidence="1 2">
    <name type="scientific">Phreatobacter aquaticus</name>
    <dbReference type="NCBI Taxonomy" id="2570229"/>
    <lineage>
        <taxon>Bacteria</taxon>
        <taxon>Pseudomonadati</taxon>
        <taxon>Pseudomonadota</taxon>
        <taxon>Alphaproteobacteria</taxon>
        <taxon>Hyphomicrobiales</taxon>
        <taxon>Phreatobacteraceae</taxon>
        <taxon>Phreatobacter</taxon>
    </lineage>
</organism>
<reference evidence="1 2" key="1">
    <citation type="submission" date="2019-04" db="EMBL/GenBank/DDBJ databases">
        <title>Phreatobacter aquaticus sp. nov.</title>
        <authorList>
            <person name="Choi A."/>
            <person name="Baek K."/>
        </authorList>
    </citation>
    <scope>NUCLEOTIDE SEQUENCE [LARGE SCALE GENOMIC DNA]</scope>
    <source>
        <strain evidence="1 2">NMCR1094</strain>
    </source>
</reference>
<dbReference type="PANTHER" id="PTHR37943:SF1">
    <property type="entry name" value="PROTEIN VES"/>
    <property type="match status" value="1"/>
</dbReference>